<dbReference type="InterPro" id="IPR003439">
    <property type="entry name" value="ABC_transporter-like_ATP-bd"/>
</dbReference>
<dbReference type="SMART" id="SM00382">
    <property type="entry name" value="AAA"/>
    <property type="match status" value="1"/>
</dbReference>
<evidence type="ECO:0000256" key="3">
    <source>
        <dbReference type="ARBA" id="ARBA00022729"/>
    </source>
</evidence>
<dbReference type="GO" id="GO:0140359">
    <property type="term" value="F:ABC-type transporter activity"/>
    <property type="evidence" value="ECO:0007669"/>
    <property type="project" value="InterPro"/>
</dbReference>
<dbReference type="InterPro" id="IPR003593">
    <property type="entry name" value="AAA+_ATPase"/>
</dbReference>
<dbReference type="AlphaFoldDB" id="A0A8T5V2B0"/>
<dbReference type="Pfam" id="PF00005">
    <property type="entry name" value="ABC_tran"/>
    <property type="match status" value="1"/>
</dbReference>
<dbReference type="EMBL" id="JAIOUQ010000017">
    <property type="protein sequence ID" value="MBZ2167089.1"/>
    <property type="molecule type" value="Genomic_DNA"/>
</dbReference>
<gene>
    <name evidence="7" type="ORF">K8N75_13675</name>
</gene>
<dbReference type="Gene3D" id="3.40.50.300">
    <property type="entry name" value="P-loop containing nucleotide triphosphate hydrolases"/>
    <property type="match status" value="1"/>
</dbReference>
<organism evidence="7 8">
    <name type="scientific">Methanobacterium spitsbergense</name>
    <dbReference type="NCBI Taxonomy" id="2874285"/>
    <lineage>
        <taxon>Archaea</taxon>
        <taxon>Methanobacteriati</taxon>
        <taxon>Methanobacteriota</taxon>
        <taxon>Methanomada group</taxon>
        <taxon>Methanobacteria</taxon>
        <taxon>Methanobacteriales</taxon>
        <taxon>Methanobacteriaceae</taxon>
        <taxon>Methanobacterium</taxon>
    </lineage>
</organism>
<dbReference type="InterPro" id="IPR014755">
    <property type="entry name" value="Cu-Rt/internalin_Ig-like"/>
</dbReference>
<protein>
    <submittedName>
        <fullName evidence="7">ATP-binding cassette domain-containing protein</fullName>
    </submittedName>
</protein>
<dbReference type="PROSITE" id="PS50893">
    <property type="entry name" value="ABC_TRANSPORTER_2"/>
    <property type="match status" value="1"/>
</dbReference>
<dbReference type="InterPro" id="IPR050683">
    <property type="entry name" value="Bact_Polysacc_Export_ATP-bd"/>
</dbReference>
<dbReference type="GO" id="GO:0016020">
    <property type="term" value="C:membrane"/>
    <property type="evidence" value="ECO:0007669"/>
    <property type="project" value="InterPro"/>
</dbReference>
<evidence type="ECO:0000259" key="6">
    <source>
        <dbReference type="PROSITE" id="PS50893"/>
    </source>
</evidence>
<dbReference type="InterPro" id="IPR027417">
    <property type="entry name" value="P-loop_NTPase"/>
</dbReference>
<evidence type="ECO:0000256" key="1">
    <source>
        <dbReference type="ARBA" id="ARBA00005417"/>
    </source>
</evidence>
<keyword evidence="2" id="KW-0813">Transport</keyword>
<evidence type="ECO:0000256" key="5">
    <source>
        <dbReference type="ARBA" id="ARBA00022840"/>
    </source>
</evidence>
<evidence type="ECO:0000256" key="4">
    <source>
        <dbReference type="ARBA" id="ARBA00022741"/>
    </source>
</evidence>
<comment type="similarity">
    <text evidence="1">Belongs to the ABC transporter superfamily.</text>
</comment>
<evidence type="ECO:0000256" key="2">
    <source>
        <dbReference type="ARBA" id="ARBA00022448"/>
    </source>
</evidence>
<dbReference type="SUPFAM" id="SSF52540">
    <property type="entry name" value="P-loop containing nucleoside triphosphate hydrolases"/>
    <property type="match status" value="1"/>
</dbReference>
<evidence type="ECO:0000313" key="7">
    <source>
        <dbReference type="EMBL" id="MBZ2167089.1"/>
    </source>
</evidence>
<dbReference type="InterPro" id="IPR032812">
    <property type="entry name" value="SbsA_Ig"/>
</dbReference>
<keyword evidence="4" id="KW-0547">Nucleotide-binding</keyword>
<accession>A0A8T5V2B0</accession>
<keyword evidence="8" id="KW-1185">Reference proteome</keyword>
<reference evidence="8" key="1">
    <citation type="journal article" date="2022" name="Microbiol. Resour. Announc.">
        <title>Draft Genome Sequence of a Methanogenic Archaeon from West Spitsbergen Permafrost.</title>
        <authorList>
            <person name="Trubitsyn V."/>
            <person name="Rivkina E."/>
            <person name="Shcherbakova V."/>
        </authorList>
    </citation>
    <scope>NUCLEOTIDE SEQUENCE [LARGE SCALE GENOMIC DNA]</scope>
    <source>
        <strain evidence="8">VT</strain>
    </source>
</reference>
<feature type="domain" description="ABC transporter" evidence="6">
    <location>
        <begin position="20"/>
        <end position="249"/>
    </location>
</feature>
<dbReference type="GO" id="GO:0005524">
    <property type="term" value="F:ATP binding"/>
    <property type="evidence" value="ECO:0007669"/>
    <property type="project" value="UniProtKB-KW"/>
</dbReference>
<dbReference type="CDD" id="cd03220">
    <property type="entry name" value="ABC_KpsT_Wzt"/>
    <property type="match status" value="1"/>
</dbReference>
<keyword evidence="3" id="KW-0732">Signal</keyword>
<name>A0A8T5V2B0_9EURY</name>
<dbReference type="Proteomes" id="UP000825933">
    <property type="component" value="Unassembled WGS sequence"/>
</dbReference>
<comment type="caution">
    <text evidence="7">The sequence shown here is derived from an EMBL/GenBank/DDBJ whole genome shotgun (WGS) entry which is preliminary data.</text>
</comment>
<keyword evidence="5 7" id="KW-0067">ATP-binding</keyword>
<dbReference type="InterPro" id="IPR015860">
    <property type="entry name" value="ABC_transpr_TagH-like"/>
</dbReference>
<dbReference type="GO" id="GO:0016887">
    <property type="term" value="F:ATP hydrolysis activity"/>
    <property type="evidence" value="ECO:0007669"/>
    <property type="project" value="InterPro"/>
</dbReference>
<evidence type="ECO:0000313" key="8">
    <source>
        <dbReference type="Proteomes" id="UP000825933"/>
    </source>
</evidence>
<dbReference type="PANTHER" id="PTHR46743:SF2">
    <property type="entry name" value="TEICHOIC ACIDS EXPORT ATP-BINDING PROTEIN TAGH"/>
    <property type="match status" value="1"/>
</dbReference>
<sequence length="349" mass="39099">MGEIAIKVEDVGMEFTLNKEKVDNLKEYVIKFLKRDLKYTKFWAVRHISFEVEKGDKLGIIGLNGAGKSTLLKIISGVIKPTEGSIKMKGNIVPLLELGSGFDQEYTGRENIFLKGALLGYSKKYLEERIDEIIDFSELGDFIDVPLKNYSTGMSARLAFSIATVVEPQIMILDEVLAVGDAKFREKSQERMKNLLNEDVSVLFVSHTLAQVRELCNKAIWLENGEMVMQGSVDEVCDSYERFTLSDEDIIVTRTEPGNNEVNVPVDNTIKLTFSETIKQGSNWIELLSSNGEQVPITKTIDGNTLLIKPHIQLTRGTLYSLYLHTGCVTDMEDHKISTFSTSFTTTTG</sequence>
<dbReference type="Gene3D" id="2.60.40.1220">
    <property type="match status" value="1"/>
</dbReference>
<dbReference type="Pfam" id="PF13205">
    <property type="entry name" value="Big_5"/>
    <property type="match status" value="1"/>
</dbReference>
<proteinExistence type="inferred from homology"/>
<dbReference type="RefSeq" id="WP_223792625.1">
    <property type="nucleotide sequence ID" value="NZ_JAIOUQ010000017.1"/>
</dbReference>
<dbReference type="PANTHER" id="PTHR46743">
    <property type="entry name" value="TEICHOIC ACIDS EXPORT ATP-BINDING PROTEIN TAGH"/>
    <property type="match status" value="1"/>
</dbReference>